<feature type="compositionally biased region" description="Basic and acidic residues" evidence="1">
    <location>
        <begin position="110"/>
        <end position="132"/>
    </location>
</feature>
<protein>
    <recommendedName>
        <fullName evidence="5">Colicin import membrane protein</fullName>
    </recommendedName>
</protein>
<evidence type="ECO:0000313" key="3">
    <source>
        <dbReference type="EMBL" id="RKE98547.1"/>
    </source>
</evidence>
<organism evidence="3 4">
    <name type="scientific">Ichthyenterobacterium magnum</name>
    <dbReference type="NCBI Taxonomy" id="1230530"/>
    <lineage>
        <taxon>Bacteria</taxon>
        <taxon>Pseudomonadati</taxon>
        <taxon>Bacteroidota</taxon>
        <taxon>Flavobacteriia</taxon>
        <taxon>Flavobacteriales</taxon>
        <taxon>Flavobacteriaceae</taxon>
        <taxon>Ichthyenterobacterium</taxon>
    </lineage>
</organism>
<feature type="chain" id="PRO_5019291007" description="Colicin import membrane protein" evidence="2">
    <location>
        <begin position="19"/>
        <end position="192"/>
    </location>
</feature>
<dbReference type="AlphaFoldDB" id="A0A420DWD9"/>
<feature type="region of interest" description="Disordered" evidence="1">
    <location>
        <begin position="110"/>
        <end position="165"/>
    </location>
</feature>
<dbReference type="OrthoDB" id="1450963at2"/>
<keyword evidence="2" id="KW-0732">Signal</keyword>
<proteinExistence type="predicted"/>
<sequence>MKYILIFFLMAFSFNLSAQKVKKDDKTYQVKNEKIFLDGKDITETLSIDDRKTIFKQAATVSETMKGKGKEKEKGQEKIKNTEKEMKEKKENALKEAEYKKIKKAEKLEKEMKRAEKAQKKAEKEARKAEKALKKKQKAQNRYKKANSKLKSAQKKYDRLKKKGKLSPNEELKWLGKLKGLREDIARAKKKM</sequence>
<comment type="caution">
    <text evidence="3">The sequence shown here is derived from an EMBL/GenBank/DDBJ whole genome shotgun (WGS) entry which is preliminary data.</text>
</comment>
<name>A0A420DWD9_9FLAO</name>
<evidence type="ECO:0000313" key="4">
    <source>
        <dbReference type="Proteomes" id="UP000284892"/>
    </source>
</evidence>
<feature type="signal peptide" evidence="2">
    <location>
        <begin position="1"/>
        <end position="18"/>
    </location>
</feature>
<reference evidence="3 4" key="1">
    <citation type="submission" date="2018-09" db="EMBL/GenBank/DDBJ databases">
        <title>Genomic Encyclopedia of Archaeal and Bacterial Type Strains, Phase II (KMG-II): from individual species to whole genera.</title>
        <authorList>
            <person name="Goeker M."/>
        </authorList>
    </citation>
    <scope>NUCLEOTIDE SEQUENCE [LARGE SCALE GENOMIC DNA]</scope>
    <source>
        <strain evidence="3 4">DSM 26283</strain>
    </source>
</reference>
<evidence type="ECO:0008006" key="5">
    <source>
        <dbReference type="Google" id="ProtNLM"/>
    </source>
</evidence>
<accession>A0A420DWD9</accession>
<feature type="compositionally biased region" description="Basic and acidic residues" evidence="1">
    <location>
        <begin position="65"/>
        <end position="93"/>
    </location>
</feature>
<evidence type="ECO:0000256" key="2">
    <source>
        <dbReference type="SAM" id="SignalP"/>
    </source>
</evidence>
<feature type="compositionally biased region" description="Basic residues" evidence="1">
    <location>
        <begin position="133"/>
        <end position="165"/>
    </location>
</feature>
<feature type="region of interest" description="Disordered" evidence="1">
    <location>
        <begin position="64"/>
        <end position="93"/>
    </location>
</feature>
<dbReference type="RefSeq" id="WP_120199753.1">
    <property type="nucleotide sequence ID" value="NZ_RAQJ01000001.1"/>
</dbReference>
<dbReference type="EMBL" id="RAQJ01000001">
    <property type="protein sequence ID" value="RKE98547.1"/>
    <property type="molecule type" value="Genomic_DNA"/>
</dbReference>
<evidence type="ECO:0000256" key="1">
    <source>
        <dbReference type="SAM" id="MobiDB-lite"/>
    </source>
</evidence>
<gene>
    <name evidence="3" type="ORF">BXY80_0636</name>
</gene>
<keyword evidence="4" id="KW-1185">Reference proteome</keyword>
<dbReference type="Proteomes" id="UP000284892">
    <property type="component" value="Unassembled WGS sequence"/>
</dbReference>